<dbReference type="Pfam" id="PF08445">
    <property type="entry name" value="FR47"/>
    <property type="match status" value="1"/>
</dbReference>
<dbReference type="GO" id="GO:0016747">
    <property type="term" value="F:acyltransferase activity, transferring groups other than amino-acyl groups"/>
    <property type="evidence" value="ECO:0007669"/>
    <property type="project" value="InterPro"/>
</dbReference>
<dbReference type="EMBL" id="CALOZG010000010">
    <property type="protein sequence ID" value="CAH4030308.1"/>
    <property type="molecule type" value="Genomic_DNA"/>
</dbReference>
<organism evidence="2 3">
    <name type="scientific">Pieris brassicae</name>
    <name type="common">White butterfly</name>
    <name type="synonym">Large white butterfly</name>
    <dbReference type="NCBI Taxonomy" id="7116"/>
    <lineage>
        <taxon>Eukaryota</taxon>
        <taxon>Metazoa</taxon>
        <taxon>Ecdysozoa</taxon>
        <taxon>Arthropoda</taxon>
        <taxon>Hexapoda</taxon>
        <taxon>Insecta</taxon>
        <taxon>Pterygota</taxon>
        <taxon>Neoptera</taxon>
        <taxon>Endopterygota</taxon>
        <taxon>Lepidoptera</taxon>
        <taxon>Glossata</taxon>
        <taxon>Ditrysia</taxon>
        <taxon>Papilionoidea</taxon>
        <taxon>Pieridae</taxon>
        <taxon>Pierinae</taxon>
        <taxon>Pieris</taxon>
    </lineage>
</organism>
<dbReference type="SUPFAM" id="SSF55729">
    <property type="entry name" value="Acyl-CoA N-acyltransferases (Nat)"/>
    <property type="match status" value="1"/>
</dbReference>
<dbReference type="InterPro" id="IPR013653">
    <property type="entry name" value="GCN5-like_dom"/>
</dbReference>
<dbReference type="InterPro" id="IPR016181">
    <property type="entry name" value="Acyl_CoA_acyltransferase"/>
</dbReference>
<dbReference type="CDD" id="cd04301">
    <property type="entry name" value="NAT_SF"/>
    <property type="match status" value="1"/>
</dbReference>
<name>A0A9P0TJD3_PIEBR</name>
<gene>
    <name evidence="2" type="ORF">PIBRA_LOCUS6972</name>
</gene>
<dbReference type="PANTHER" id="PTHR20958:SF6">
    <property type="entry name" value="GLYCINE N-ACYLTRANSFERASE-LIKE PROTEIN"/>
    <property type="match status" value="1"/>
</dbReference>
<sequence>MYDEPLVPLPVERWPELKAVFKRDWPRGISGYGVLDIEELIINNGADYGFKAYVPYGEMCNGLVGINVKGNFFELIIQPTKDVTTDLVKALKQTKLINWKSPIELAFSPIQVADAFKSILHEKRMFIKGITTTETFYIEDDAPYFDVELPPELTFEALTDEYAHISNDTWPHKYSGSIWYYHLLIKAKLGYGLFKNGELIAWCYVKEMGALGHLYTLEAHRRKGYGELVLKLISNTLRREGRVVFAFCVAGNVAARNLYSKLGFSSGGDLKWCHTKPIVE</sequence>
<keyword evidence="3" id="KW-1185">Reference proteome</keyword>
<protein>
    <recommendedName>
        <fullName evidence="1">N-acetyltransferase domain-containing protein</fullName>
    </recommendedName>
</protein>
<dbReference type="InterPro" id="IPR000182">
    <property type="entry name" value="GNAT_dom"/>
</dbReference>
<evidence type="ECO:0000313" key="3">
    <source>
        <dbReference type="Proteomes" id="UP001152562"/>
    </source>
</evidence>
<dbReference type="OrthoDB" id="61870at2759"/>
<dbReference type="AlphaFoldDB" id="A0A9P0TJD3"/>
<feature type="domain" description="N-acetyltransferase" evidence="1">
    <location>
        <begin position="147"/>
        <end position="280"/>
    </location>
</feature>
<proteinExistence type="predicted"/>
<dbReference type="InterPro" id="IPR053225">
    <property type="entry name" value="Acyl-CoA_N-acyltransferase"/>
</dbReference>
<dbReference type="PANTHER" id="PTHR20958">
    <property type="entry name" value="GLYCINE N-ACYLTRANSFERASE-LIKE PROTEIN"/>
    <property type="match status" value="1"/>
</dbReference>
<reference evidence="2" key="1">
    <citation type="submission" date="2022-05" db="EMBL/GenBank/DDBJ databases">
        <authorList>
            <person name="Okamura Y."/>
        </authorList>
    </citation>
    <scope>NUCLEOTIDE SEQUENCE</scope>
</reference>
<dbReference type="Gene3D" id="3.40.630.30">
    <property type="match status" value="2"/>
</dbReference>
<evidence type="ECO:0000259" key="1">
    <source>
        <dbReference type="PROSITE" id="PS51186"/>
    </source>
</evidence>
<evidence type="ECO:0000313" key="2">
    <source>
        <dbReference type="EMBL" id="CAH4030308.1"/>
    </source>
</evidence>
<dbReference type="PROSITE" id="PS51186">
    <property type="entry name" value="GNAT"/>
    <property type="match status" value="1"/>
</dbReference>
<accession>A0A9P0TJD3</accession>
<comment type="caution">
    <text evidence="2">The sequence shown here is derived from an EMBL/GenBank/DDBJ whole genome shotgun (WGS) entry which is preliminary data.</text>
</comment>
<dbReference type="Proteomes" id="UP001152562">
    <property type="component" value="Unassembled WGS sequence"/>
</dbReference>